<feature type="transmembrane region" description="Helical" evidence="1">
    <location>
        <begin position="84"/>
        <end position="101"/>
    </location>
</feature>
<sequence length="182" mass="19394">MKIRFQTLILAAFFTGLTAVGAFVRIPLPIVPITLQVLMVLLSGLLLPPGGALFSQSAYILLGLAGIPIFAGGGGISYIIAPTFGYLLGQIPASWAISMLVQRGERTFFSMFLASIAGIGIIYTLGAVLLFLNLTLLAGKSIGFVQILKIGVYPFILPDLLKAGVASIVALKIRRVLHTRFF</sequence>
<feature type="transmembrane region" description="Helical" evidence="1">
    <location>
        <begin position="7"/>
        <end position="24"/>
    </location>
</feature>
<keyword evidence="1" id="KW-1133">Transmembrane helix</keyword>
<dbReference type="PIRSF" id="PIRSF016661">
    <property type="entry name" value="BioY"/>
    <property type="match status" value="1"/>
</dbReference>
<dbReference type="PANTHER" id="PTHR34295:SF1">
    <property type="entry name" value="BIOTIN TRANSPORTER BIOY"/>
    <property type="match status" value="1"/>
</dbReference>
<dbReference type="AlphaFoldDB" id="A0A644XVH7"/>
<dbReference type="GO" id="GO:0015225">
    <property type="term" value="F:biotin transmembrane transporter activity"/>
    <property type="evidence" value="ECO:0007669"/>
    <property type="project" value="InterPro"/>
</dbReference>
<feature type="transmembrane region" description="Helical" evidence="1">
    <location>
        <begin position="152"/>
        <end position="171"/>
    </location>
</feature>
<dbReference type="Pfam" id="PF02632">
    <property type="entry name" value="BioY"/>
    <property type="match status" value="1"/>
</dbReference>
<feature type="transmembrane region" description="Helical" evidence="1">
    <location>
        <begin position="30"/>
        <end position="47"/>
    </location>
</feature>
<gene>
    <name evidence="2" type="primary">bioY_10</name>
    <name evidence="2" type="ORF">SDC9_64540</name>
</gene>
<feature type="transmembrane region" description="Helical" evidence="1">
    <location>
        <begin position="59"/>
        <end position="78"/>
    </location>
</feature>
<keyword evidence="1" id="KW-0812">Transmembrane</keyword>
<feature type="transmembrane region" description="Helical" evidence="1">
    <location>
        <begin position="108"/>
        <end position="132"/>
    </location>
</feature>
<dbReference type="EMBL" id="VSSQ01002926">
    <property type="protein sequence ID" value="MPM18134.1"/>
    <property type="molecule type" value="Genomic_DNA"/>
</dbReference>
<protein>
    <submittedName>
        <fullName evidence="2">Biotin transporter BioY</fullName>
    </submittedName>
</protein>
<dbReference type="GO" id="GO:0005886">
    <property type="term" value="C:plasma membrane"/>
    <property type="evidence" value="ECO:0007669"/>
    <property type="project" value="InterPro"/>
</dbReference>
<keyword evidence="1" id="KW-0472">Membrane</keyword>
<name>A0A644XVH7_9ZZZZ</name>
<accession>A0A644XVH7</accession>
<organism evidence="2">
    <name type="scientific">bioreactor metagenome</name>
    <dbReference type="NCBI Taxonomy" id="1076179"/>
    <lineage>
        <taxon>unclassified sequences</taxon>
        <taxon>metagenomes</taxon>
        <taxon>ecological metagenomes</taxon>
    </lineage>
</organism>
<proteinExistence type="predicted"/>
<evidence type="ECO:0000256" key="1">
    <source>
        <dbReference type="SAM" id="Phobius"/>
    </source>
</evidence>
<reference evidence="2" key="1">
    <citation type="submission" date="2019-08" db="EMBL/GenBank/DDBJ databases">
        <authorList>
            <person name="Kucharzyk K."/>
            <person name="Murdoch R.W."/>
            <person name="Higgins S."/>
            <person name="Loffler F."/>
        </authorList>
    </citation>
    <scope>NUCLEOTIDE SEQUENCE</scope>
</reference>
<dbReference type="InterPro" id="IPR003784">
    <property type="entry name" value="BioY"/>
</dbReference>
<comment type="caution">
    <text evidence="2">The sequence shown here is derived from an EMBL/GenBank/DDBJ whole genome shotgun (WGS) entry which is preliminary data.</text>
</comment>
<evidence type="ECO:0000313" key="2">
    <source>
        <dbReference type="EMBL" id="MPM18134.1"/>
    </source>
</evidence>
<dbReference type="PANTHER" id="PTHR34295">
    <property type="entry name" value="BIOTIN TRANSPORTER BIOY"/>
    <property type="match status" value="1"/>
</dbReference>
<dbReference type="Gene3D" id="1.10.1760.20">
    <property type="match status" value="1"/>
</dbReference>